<dbReference type="PANTHER" id="PTHR46888">
    <property type="entry name" value="ZINC KNUCKLE DOMAINCONTAINING PROTEIN-RELATED"/>
    <property type="match status" value="1"/>
</dbReference>
<evidence type="ECO:0000256" key="1">
    <source>
        <dbReference type="PROSITE-ProRule" id="PRU00047"/>
    </source>
</evidence>
<evidence type="ECO:0000259" key="3">
    <source>
        <dbReference type="PROSITE" id="PS50158"/>
    </source>
</evidence>
<dbReference type="InterPro" id="IPR036875">
    <property type="entry name" value="Znf_CCHC_sf"/>
</dbReference>
<dbReference type="EMBL" id="KK119293">
    <property type="protein sequence ID" value="KFM75301.1"/>
    <property type="molecule type" value="Genomic_DNA"/>
</dbReference>
<evidence type="ECO:0000313" key="4">
    <source>
        <dbReference type="EMBL" id="KFM75301.1"/>
    </source>
</evidence>
<keyword evidence="1" id="KW-0863">Zinc-finger</keyword>
<dbReference type="SUPFAM" id="SSF57756">
    <property type="entry name" value="Retrovirus zinc finger-like domains"/>
    <property type="match status" value="1"/>
</dbReference>
<reference evidence="4 5" key="1">
    <citation type="submission" date="2013-11" db="EMBL/GenBank/DDBJ databases">
        <title>Genome sequencing of Stegodyphus mimosarum.</title>
        <authorList>
            <person name="Bechsgaard J."/>
        </authorList>
    </citation>
    <scope>NUCLEOTIDE SEQUENCE [LARGE SCALE GENOMIC DNA]</scope>
</reference>
<name>A0A087UD62_STEMI</name>
<proteinExistence type="predicted"/>
<dbReference type="AlphaFoldDB" id="A0A087UD62"/>
<dbReference type="GO" id="GO:0003676">
    <property type="term" value="F:nucleic acid binding"/>
    <property type="evidence" value="ECO:0007669"/>
    <property type="project" value="InterPro"/>
</dbReference>
<feature type="non-terminal residue" evidence="4">
    <location>
        <position position="1203"/>
    </location>
</feature>
<gene>
    <name evidence="4" type="ORF">X975_03469</name>
</gene>
<dbReference type="Proteomes" id="UP000054359">
    <property type="component" value="Unassembled WGS sequence"/>
</dbReference>
<feature type="compositionally biased region" description="Polar residues" evidence="2">
    <location>
        <begin position="659"/>
        <end position="681"/>
    </location>
</feature>
<protein>
    <submittedName>
        <fullName evidence="4">Stress response protein nst1</fullName>
    </submittedName>
</protein>
<dbReference type="Gene3D" id="1.10.4020.10">
    <property type="entry name" value="DNA breaking-rejoining enzymes"/>
    <property type="match status" value="1"/>
</dbReference>
<dbReference type="PROSITE" id="PS50158">
    <property type="entry name" value="ZF_CCHC"/>
    <property type="match status" value="1"/>
</dbReference>
<feature type="region of interest" description="Disordered" evidence="2">
    <location>
        <begin position="336"/>
        <end position="387"/>
    </location>
</feature>
<accession>A0A087UD62</accession>
<organism evidence="4 5">
    <name type="scientific">Stegodyphus mimosarum</name>
    <name type="common">African social velvet spider</name>
    <dbReference type="NCBI Taxonomy" id="407821"/>
    <lineage>
        <taxon>Eukaryota</taxon>
        <taxon>Metazoa</taxon>
        <taxon>Ecdysozoa</taxon>
        <taxon>Arthropoda</taxon>
        <taxon>Chelicerata</taxon>
        <taxon>Arachnida</taxon>
        <taxon>Araneae</taxon>
        <taxon>Araneomorphae</taxon>
        <taxon>Entelegynae</taxon>
        <taxon>Eresoidea</taxon>
        <taxon>Eresidae</taxon>
        <taxon>Stegodyphus</taxon>
    </lineage>
</organism>
<feature type="region of interest" description="Disordered" evidence="2">
    <location>
        <begin position="659"/>
        <end position="694"/>
    </location>
</feature>
<feature type="compositionally biased region" description="Basic and acidic residues" evidence="2">
    <location>
        <begin position="683"/>
        <end position="694"/>
    </location>
</feature>
<dbReference type="GO" id="GO:0008270">
    <property type="term" value="F:zinc ion binding"/>
    <property type="evidence" value="ECO:0007669"/>
    <property type="project" value="UniProtKB-KW"/>
</dbReference>
<keyword evidence="1" id="KW-0479">Metal-binding</keyword>
<evidence type="ECO:0000256" key="2">
    <source>
        <dbReference type="SAM" id="MobiDB-lite"/>
    </source>
</evidence>
<dbReference type="SUPFAM" id="SSF47353">
    <property type="entry name" value="Retrovirus capsid dimerization domain-like"/>
    <property type="match status" value="1"/>
</dbReference>
<dbReference type="InterPro" id="IPR001878">
    <property type="entry name" value="Znf_CCHC"/>
</dbReference>
<keyword evidence="1" id="KW-0862">Zinc</keyword>
<feature type="compositionally biased region" description="Polar residues" evidence="2">
    <location>
        <begin position="1027"/>
        <end position="1039"/>
    </location>
</feature>
<dbReference type="STRING" id="407821.A0A087UD62"/>
<evidence type="ECO:0000313" key="5">
    <source>
        <dbReference type="Proteomes" id="UP000054359"/>
    </source>
</evidence>
<feature type="region of interest" description="Disordered" evidence="2">
    <location>
        <begin position="1024"/>
        <end position="1092"/>
    </location>
</feature>
<feature type="domain" description="CCHC-type" evidence="3">
    <location>
        <begin position="395"/>
        <end position="410"/>
    </location>
</feature>
<dbReference type="InterPro" id="IPR038269">
    <property type="entry name" value="SCAN_sf"/>
</dbReference>
<sequence>MSFLGRARKEDLQNLATELGVQVTADLKIVDLKQKIIESRDYDEVFVKEVLNTIIEDRKEREEREERRRQEEERRRQEEERRRQEEERRRQEVEERRRQEEVEERRRQEEVQERRRQEEVEERRRQEEVEERRRKEQYDLERLKLEAEIKSQTTGQVRAKTELRHLMQKFDDKEGDISLYLSLFERQAEWAQIDKEEFVSHLLGLLPYEVTQIIAREPSDKAKDYEHVKTLLLKRFKLSPERFRQKFMKHQKSTESTWVDFSYELENYCKEWVTGLGVESFEQLLDLMVIDQLKRRVPPEIRDHFLDEWVEMISSKKLAEKLDAYENVRGNFQKNLAADRRKGKYNPKTQSKTNSDDKNNAENKWPSKFNSGSKIYQPSSPRPDDKYEKRKSLQCYHCGSYQHLRPQCPKLKNSTESSANLNRISSRPDDEFLLPYTSIGYVNGYKIPILRDSGASIDIVCRKYITPEMLTGEKVWVQQPLDLNPTCLPLAEVELNCDLGHVITKAAIIGNELDKGRYLLGNRTAALLNEEKEPQNHSHQVNVVTTRAQTKREKESKFKVGKIKLYEKWSNEKKKLAAAQSECSLISSDSLPSNKEHVDPNRSVAVNHEVDVLCNVSEKSNLLKCSDGFHSNIHQNSCNDEVPMDLSISCRTSDGIKQSASVTNNHSSTGPLSVDSKNSLLPDSKRSDSLRSIHPESVVENPLYDKCSNVENPSMNINPQVPRPFKKKHLSMVKDDSVKGSYEHARKSVKFEVKNSKLLNQYGDIAYKHDDRPSQVSGFSHLQALQNMCDNNPMAGLQNSVIQSVTHDKKSKLDSNSCKNINANEKLSFSGTCFDNLSKYNFSGAQVSTDIKSAAECEVTDTLLKSNINCSPVCTQNDKHEVSAPELNWEGIYTKSEITNQNCETDTKNKIDILKQKEQNSVKRDIKSNSQCIENVSKVPVKAVDSTECVMKSSEESIKTKKIHSTVLDADDSTHSVVQNNKSCSNADVMSDGKEKEVMGSFDKNAAQVEASASEISECCTVKAESSENTGNSVGGNNKQQEKKRVVTDREKEQEVKPADSSEKTSRKIKLTDEEAEEPLKSSDIGGEQSDRKITDKQLTSFDLRTRTFQFQKMKQKCVWLIRIMILLETILTLKKSSGESDKCTSTKSQENADSSVSFSSAVSVETGINKCSEMHLHCPESEDSFGLSGQISLFRLSINCEV</sequence>
<feature type="compositionally biased region" description="Polar residues" evidence="2">
    <location>
        <begin position="368"/>
        <end position="379"/>
    </location>
</feature>
<dbReference type="PANTHER" id="PTHR46888:SF11">
    <property type="entry name" value="SCAN BOX DOMAIN-CONTAINING PROTEIN"/>
    <property type="match status" value="1"/>
</dbReference>
<feature type="region of interest" description="Disordered" evidence="2">
    <location>
        <begin position="62"/>
        <end position="81"/>
    </location>
</feature>
<dbReference type="OMA" id="CKNINAN"/>
<keyword evidence="5" id="KW-1185">Reference proteome</keyword>
<feature type="compositionally biased region" description="Basic and acidic residues" evidence="2">
    <location>
        <begin position="1040"/>
        <end position="1081"/>
    </location>
</feature>
<dbReference type="OrthoDB" id="6433098at2759"/>